<sequence>MKTKIEKDNDARMARLKGLNHLYVEELTNYLRSQRNKNFLAIEETVADIIDDVADAQSHGLSARDFYGKDAQGAADAILATIPNASFSEKMVFIIPICSMLAGYLIYPTLLRPQIRFGSDLFTGLFVALAIFIFLPQMDSLNPKKAAWAVGLMFIIPVACMLVYVIIGSQLPVHPTVWLSTWPVAATLLVAMPVAFFIMTLSMHHLRVIDLSWFGLTCAASIVGFLIHYLSSFSQPHIYVSVNILLAIAGITLFIWQIVHLSSYREQFSQVQDN</sequence>
<feature type="transmembrane region" description="Helical" evidence="1">
    <location>
        <begin position="211"/>
        <end position="231"/>
    </location>
</feature>
<dbReference type="SUPFAM" id="SSF158560">
    <property type="entry name" value="BH3980-like"/>
    <property type="match status" value="1"/>
</dbReference>
<comment type="caution">
    <text evidence="2">The sequence shown here is derived from an EMBL/GenBank/DDBJ whole genome shotgun (WGS) entry which is preliminary data.</text>
</comment>
<keyword evidence="1" id="KW-1133">Transmembrane helix</keyword>
<dbReference type="PATRIC" id="fig|1423792.3.peg.2782"/>
<dbReference type="OrthoDB" id="1655249at2"/>
<evidence type="ECO:0000313" key="2">
    <source>
        <dbReference type="EMBL" id="KRL12737.1"/>
    </source>
</evidence>
<evidence type="ECO:0000256" key="1">
    <source>
        <dbReference type="SAM" id="Phobius"/>
    </source>
</evidence>
<feature type="transmembrane region" description="Helical" evidence="1">
    <location>
        <begin position="179"/>
        <end position="199"/>
    </location>
</feature>
<dbReference type="AlphaFoldDB" id="A0A0R1MXH9"/>
<gene>
    <name evidence="2" type="ORF">FD09_GL002719</name>
</gene>
<dbReference type="RefSeq" id="WP_057820298.1">
    <property type="nucleotide sequence ID" value="NZ_AZEC01000006.1"/>
</dbReference>
<evidence type="ECO:0000313" key="3">
    <source>
        <dbReference type="Proteomes" id="UP000051330"/>
    </source>
</evidence>
<dbReference type="STRING" id="1423792.FD09_GL002719"/>
<keyword evidence="1" id="KW-0472">Membrane</keyword>
<keyword evidence="1" id="KW-0812">Transmembrane</keyword>
<feature type="transmembrane region" description="Helical" evidence="1">
    <location>
        <begin position="117"/>
        <end position="135"/>
    </location>
</feature>
<feature type="transmembrane region" description="Helical" evidence="1">
    <location>
        <begin position="237"/>
        <end position="259"/>
    </location>
</feature>
<dbReference type="Proteomes" id="UP000051330">
    <property type="component" value="Unassembled WGS sequence"/>
</dbReference>
<protein>
    <submittedName>
        <fullName evidence="2">Uncharacterized protein</fullName>
    </submittedName>
</protein>
<feature type="transmembrane region" description="Helical" evidence="1">
    <location>
        <begin position="147"/>
        <end position="167"/>
    </location>
</feature>
<reference evidence="2 3" key="1">
    <citation type="journal article" date="2015" name="Genome Announc.">
        <title>Expanding the biotechnology potential of lactobacilli through comparative genomics of 213 strains and associated genera.</title>
        <authorList>
            <person name="Sun Z."/>
            <person name="Harris H.M."/>
            <person name="McCann A."/>
            <person name="Guo C."/>
            <person name="Argimon S."/>
            <person name="Zhang W."/>
            <person name="Yang X."/>
            <person name="Jeffery I.B."/>
            <person name="Cooney J.C."/>
            <person name="Kagawa T.F."/>
            <person name="Liu W."/>
            <person name="Song Y."/>
            <person name="Salvetti E."/>
            <person name="Wrobel A."/>
            <person name="Rasinkangas P."/>
            <person name="Parkhill J."/>
            <person name="Rea M.C."/>
            <person name="O'Sullivan O."/>
            <person name="Ritari J."/>
            <person name="Douillard F.P."/>
            <person name="Paul Ross R."/>
            <person name="Yang R."/>
            <person name="Briner A.E."/>
            <person name="Felis G.E."/>
            <person name="de Vos W.M."/>
            <person name="Barrangou R."/>
            <person name="Klaenhammer T.R."/>
            <person name="Caufield P.W."/>
            <person name="Cui Y."/>
            <person name="Zhang H."/>
            <person name="O'Toole P.W."/>
        </authorList>
    </citation>
    <scope>NUCLEOTIDE SEQUENCE [LARGE SCALE GENOMIC DNA]</scope>
    <source>
        <strain evidence="2 3">DSM 12744</strain>
    </source>
</reference>
<name>A0A0R1MXH9_9LACO</name>
<feature type="transmembrane region" description="Helical" evidence="1">
    <location>
        <begin position="91"/>
        <end position="111"/>
    </location>
</feature>
<keyword evidence="3" id="KW-1185">Reference proteome</keyword>
<accession>A0A0R1MXH9</accession>
<organism evidence="2 3">
    <name type="scientific">Schleiferilactobacillus perolens DSM 12744</name>
    <dbReference type="NCBI Taxonomy" id="1423792"/>
    <lineage>
        <taxon>Bacteria</taxon>
        <taxon>Bacillati</taxon>
        <taxon>Bacillota</taxon>
        <taxon>Bacilli</taxon>
        <taxon>Lactobacillales</taxon>
        <taxon>Lactobacillaceae</taxon>
        <taxon>Schleiferilactobacillus</taxon>
    </lineage>
</organism>
<dbReference type="EMBL" id="AZEC01000006">
    <property type="protein sequence ID" value="KRL12737.1"/>
    <property type="molecule type" value="Genomic_DNA"/>
</dbReference>
<proteinExistence type="predicted"/>